<dbReference type="Proteomes" id="UP000663870">
    <property type="component" value="Unassembled WGS sequence"/>
</dbReference>
<feature type="region of interest" description="Disordered" evidence="1">
    <location>
        <begin position="207"/>
        <end position="226"/>
    </location>
</feature>
<feature type="region of interest" description="Disordered" evidence="1">
    <location>
        <begin position="578"/>
        <end position="600"/>
    </location>
</feature>
<dbReference type="PANTHER" id="PTHR33223">
    <property type="entry name" value="CCHC-TYPE DOMAIN-CONTAINING PROTEIN"/>
    <property type="match status" value="1"/>
</dbReference>
<feature type="non-terminal residue" evidence="4">
    <location>
        <position position="600"/>
    </location>
</feature>
<accession>A0A816G7H9</accession>
<dbReference type="SUPFAM" id="SSF50630">
    <property type="entry name" value="Acid proteases"/>
    <property type="match status" value="1"/>
</dbReference>
<feature type="non-terminal residue" evidence="4">
    <location>
        <position position="1"/>
    </location>
</feature>
<dbReference type="PANTHER" id="PTHR33223:SF6">
    <property type="entry name" value="CCHC-TYPE DOMAIN-CONTAINING PROTEIN"/>
    <property type="match status" value="1"/>
</dbReference>
<dbReference type="GO" id="GO:0006508">
    <property type="term" value="P:proteolysis"/>
    <property type="evidence" value="ECO:0007669"/>
    <property type="project" value="InterPro"/>
</dbReference>
<evidence type="ECO:0000259" key="2">
    <source>
        <dbReference type="Pfam" id="PF03732"/>
    </source>
</evidence>
<dbReference type="InterPro" id="IPR005162">
    <property type="entry name" value="Retrotrans_gag_dom"/>
</dbReference>
<evidence type="ECO:0000313" key="5">
    <source>
        <dbReference type="Proteomes" id="UP000663870"/>
    </source>
</evidence>
<feature type="domain" description="Retrotransposon gag" evidence="2">
    <location>
        <begin position="35"/>
        <end position="115"/>
    </location>
</feature>
<evidence type="ECO:0000256" key="1">
    <source>
        <dbReference type="SAM" id="MobiDB-lite"/>
    </source>
</evidence>
<evidence type="ECO:0000313" key="4">
    <source>
        <dbReference type="EMBL" id="CAF1670204.1"/>
    </source>
</evidence>
<gene>
    <name evidence="4" type="ORF">JXQ802_LOCUS57471</name>
    <name evidence="3" type="ORF">PYM288_LOCUS40872</name>
</gene>
<dbReference type="Proteomes" id="UP000663854">
    <property type="component" value="Unassembled WGS sequence"/>
</dbReference>
<organism evidence="4 5">
    <name type="scientific">Rotaria sordida</name>
    <dbReference type="NCBI Taxonomy" id="392033"/>
    <lineage>
        <taxon>Eukaryota</taxon>
        <taxon>Metazoa</taxon>
        <taxon>Spiralia</taxon>
        <taxon>Gnathifera</taxon>
        <taxon>Rotifera</taxon>
        <taxon>Eurotatoria</taxon>
        <taxon>Bdelloidea</taxon>
        <taxon>Philodinida</taxon>
        <taxon>Philodinidae</taxon>
        <taxon>Rotaria</taxon>
    </lineage>
</organism>
<dbReference type="PROSITE" id="PS00141">
    <property type="entry name" value="ASP_PROTEASE"/>
    <property type="match status" value="1"/>
</dbReference>
<dbReference type="Gene3D" id="2.40.70.10">
    <property type="entry name" value="Acid Proteases"/>
    <property type="match status" value="1"/>
</dbReference>
<keyword evidence="5" id="KW-1185">Reference proteome</keyword>
<dbReference type="AlphaFoldDB" id="A0A816G7H9"/>
<protein>
    <recommendedName>
        <fullName evidence="2">Retrotransposon gag domain-containing protein</fullName>
    </recommendedName>
</protein>
<dbReference type="EMBL" id="CAJNOL010015058">
    <property type="protein sequence ID" value="CAF1670204.1"/>
    <property type="molecule type" value="Genomic_DNA"/>
</dbReference>
<dbReference type="GO" id="GO:0004190">
    <property type="term" value="F:aspartic-type endopeptidase activity"/>
    <property type="evidence" value="ECO:0007669"/>
    <property type="project" value="InterPro"/>
</dbReference>
<dbReference type="Pfam" id="PF13975">
    <property type="entry name" value="gag-asp_proteas"/>
    <property type="match status" value="1"/>
</dbReference>
<dbReference type="Pfam" id="PF03732">
    <property type="entry name" value="Retrotrans_gag"/>
    <property type="match status" value="1"/>
</dbReference>
<sequence length="600" mass="69413">RFLKSIKNITKATDESDNHEILEIVRGKLIQSAGIWFDNNEANFKKWSDFEIAFRNRYFSSTSTHKKFDTLKQRKQLPDEPITSYFDDIINLCREIDSTMSEKIIIQHLMSGINPDFRKELSRRESSIHTLNEFLKYAKIEQDLQDTFDNLLLDSQQRHLNYNHSSIPSLTTTVNQPKQYYNKMKHNNYVSHSAQSQSSVFQRNSIPTLGNRTSMVPDGKQIRNYPPQSILKKKPINNRPTSQHQFNNCKIRVNDQPTEAIVDTGSAISIIHSNFLKTIHHKNFIYNNYTCQTANSTPLNIIGQIKLELKLKSKTTYVIAYVATNLITSLLLGNDWINSNHVHLFGDKQQLTIPDQHNRLISIPYVEPTFINYPALLIDQITLPPYSQILVDISCEINNDNNLIFEPYSNYGSKFIFTPHTLLNINNHKAKILLINAQNQQTILPRNTRIGTLSRPSTHTICFSTSSPTKQNLSFNKYNQSTSRISTKLKSRAVLRKRDNSNQEKVKIICHHCNEHFLSGNDLQKHLRAECYSEQIRKQIFESTKHIENPKHRLAIQDILWRNKILFDPTPSIINIPPQSAIKTGDHPPIYSKQYPASYK</sequence>
<evidence type="ECO:0000313" key="3">
    <source>
        <dbReference type="EMBL" id="CAF1543039.1"/>
    </source>
</evidence>
<proteinExistence type="predicted"/>
<dbReference type="InterPro" id="IPR001969">
    <property type="entry name" value="Aspartic_peptidase_AS"/>
</dbReference>
<dbReference type="EMBL" id="CAJNOH010013169">
    <property type="protein sequence ID" value="CAF1543039.1"/>
    <property type="molecule type" value="Genomic_DNA"/>
</dbReference>
<dbReference type="InterPro" id="IPR021109">
    <property type="entry name" value="Peptidase_aspartic_dom_sf"/>
</dbReference>
<name>A0A816G7H9_9BILA</name>
<dbReference type="CDD" id="cd00303">
    <property type="entry name" value="retropepsin_like"/>
    <property type="match status" value="1"/>
</dbReference>
<comment type="caution">
    <text evidence="4">The sequence shown here is derived from an EMBL/GenBank/DDBJ whole genome shotgun (WGS) entry which is preliminary data.</text>
</comment>
<reference evidence="4" key="1">
    <citation type="submission" date="2021-02" db="EMBL/GenBank/DDBJ databases">
        <authorList>
            <person name="Nowell W R."/>
        </authorList>
    </citation>
    <scope>NUCLEOTIDE SEQUENCE</scope>
</reference>